<keyword evidence="9" id="KW-0808">Transferase</keyword>
<keyword evidence="6" id="KW-0238">DNA-binding</keyword>
<evidence type="ECO:0000256" key="7">
    <source>
        <dbReference type="ARBA" id="ARBA00023163"/>
    </source>
</evidence>
<proteinExistence type="inferred from homology"/>
<dbReference type="CDD" id="cd00609">
    <property type="entry name" value="AAT_like"/>
    <property type="match status" value="1"/>
</dbReference>
<keyword evidence="4" id="KW-0663">Pyridoxal phosphate</keyword>
<evidence type="ECO:0000313" key="9">
    <source>
        <dbReference type="EMBL" id="TDF92798.1"/>
    </source>
</evidence>
<dbReference type="InterPro" id="IPR036388">
    <property type="entry name" value="WH-like_DNA-bd_sf"/>
</dbReference>
<dbReference type="Pfam" id="PF00392">
    <property type="entry name" value="GntR"/>
    <property type="match status" value="1"/>
</dbReference>
<dbReference type="InterPro" id="IPR015424">
    <property type="entry name" value="PyrdxlP-dep_Trfase"/>
</dbReference>
<evidence type="ECO:0000256" key="5">
    <source>
        <dbReference type="ARBA" id="ARBA00023015"/>
    </source>
</evidence>
<dbReference type="PANTHER" id="PTHR46577">
    <property type="entry name" value="HTH-TYPE TRANSCRIPTIONAL REGULATORY PROTEIN GABR"/>
    <property type="match status" value="1"/>
</dbReference>
<reference evidence="9 10" key="1">
    <citation type="submission" date="2019-03" db="EMBL/GenBank/DDBJ databases">
        <title>This is whole genome sequence of Paenibacillus sp MS74 strain.</title>
        <authorList>
            <person name="Trinh H.N."/>
        </authorList>
    </citation>
    <scope>NUCLEOTIDE SEQUENCE [LARGE SCALE GENOMIC DNA]</scope>
    <source>
        <strain evidence="9 10">MS74</strain>
    </source>
</reference>
<dbReference type="PRINTS" id="PR00035">
    <property type="entry name" value="HTHGNTR"/>
</dbReference>
<accession>A0A4R5KE22</accession>
<dbReference type="Gene3D" id="3.40.640.10">
    <property type="entry name" value="Type I PLP-dependent aspartate aminotransferase-like (Major domain)"/>
    <property type="match status" value="1"/>
</dbReference>
<evidence type="ECO:0000313" key="10">
    <source>
        <dbReference type="Proteomes" id="UP000295636"/>
    </source>
</evidence>
<evidence type="ECO:0000256" key="4">
    <source>
        <dbReference type="ARBA" id="ARBA00022898"/>
    </source>
</evidence>
<sequence length="466" mass="52054">MYGIHIDTSLAMSVTMQLCNQLRRKIESGELAKGTRLPPTRRLAQEFGIARNVVIDAYEQLTAEGYVTGKVGSGTYVAAGISTNPFMDGGDEPDASPSGRRNADGLIDFTAGTPDLGSFPRKVWARYLREAAEYGPDRLYDYGDIRGEYELRTAIASYLFRTRGMRCHPDRIMIVSGSADGLALAARALYPRYRSVYIEDPTIELAQHIFRNARYNLVPVEVDRSGMNLQNIGCMQEGHLLLLTPSHHFPCGSILSIQRRQLAVKMAEQSDTYVLEDDYDGDFRLKGIPVPPLYTLAPERVIYFGTFSKTLAPGLRIGFVVVPKRLAGSFAALREDMNLRSPSVPQIALARFISDGRLDRHIHKMKGIYRHRRNQLVSALQHAFGDGAAVFGDEAGMHVMVEFISVPRDSDWRLSESYGVRIQGLEDYALIKGANGKRIVLGYGHLSEANIKEGVDRIRRFIAEYR</sequence>
<dbReference type="InterPro" id="IPR036390">
    <property type="entry name" value="WH_DNA-bd_sf"/>
</dbReference>
<dbReference type="GO" id="GO:0030170">
    <property type="term" value="F:pyridoxal phosphate binding"/>
    <property type="evidence" value="ECO:0007669"/>
    <property type="project" value="InterPro"/>
</dbReference>
<name>A0A4R5KE22_9BACL</name>
<comment type="cofactor">
    <cofactor evidence="1">
        <name>pyridoxal 5'-phosphate</name>
        <dbReference type="ChEBI" id="CHEBI:597326"/>
    </cofactor>
</comment>
<evidence type="ECO:0000256" key="3">
    <source>
        <dbReference type="ARBA" id="ARBA00022576"/>
    </source>
</evidence>
<keyword evidence="10" id="KW-1185">Reference proteome</keyword>
<dbReference type="InterPro" id="IPR000524">
    <property type="entry name" value="Tscrpt_reg_HTH_GntR"/>
</dbReference>
<dbReference type="RefSeq" id="WP_133234901.1">
    <property type="nucleotide sequence ID" value="NZ_SMRT01000019.1"/>
</dbReference>
<dbReference type="PROSITE" id="PS50949">
    <property type="entry name" value="HTH_GNTR"/>
    <property type="match status" value="1"/>
</dbReference>
<dbReference type="EMBL" id="SMRT01000019">
    <property type="protein sequence ID" value="TDF92798.1"/>
    <property type="molecule type" value="Genomic_DNA"/>
</dbReference>
<evidence type="ECO:0000256" key="2">
    <source>
        <dbReference type="ARBA" id="ARBA00005384"/>
    </source>
</evidence>
<evidence type="ECO:0000259" key="8">
    <source>
        <dbReference type="PROSITE" id="PS50949"/>
    </source>
</evidence>
<gene>
    <name evidence="9" type="ORF">E1757_29245</name>
</gene>
<comment type="similarity">
    <text evidence="2">In the C-terminal section; belongs to the class-I pyridoxal-phosphate-dependent aminotransferase family.</text>
</comment>
<dbReference type="Proteomes" id="UP000295636">
    <property type="component" value="Unassembled WGS sequence"/>
</dbReference>
<keyword evidence="7" id="KW-0804">Transcription</keyword>
<dbReference type="SMART" id="SM00345">
    <property type="entry name" value="HTH_GNTR"/>
    <property type="match status" value="1"/>
</dbReference>
<keyword evidence="3 9" id="KW-0032">Aminotransferase</keyword>
<dbReference type="InterPro" id="IPR015421">
    <property type="entry name" value="PyrdxlP-dep_Trfase_major"/>
</dbReference>
<dbReference type="AlphaFoldDB" id="A0A4R5KE22"/>
<evidence type="ECO:0000256" key="6">
    <source>
        <dbReference type="ARBA" id="ARBA00023125"/>
    </source>
</evidence>
<keyword evidence="5" id="KW-0805">Transcription regulation</keyword>
<evidence type="ECO:0000256" key="1">
    <source>
        <dbReference type="ARBA" id="ARBA00001933"/>
    </source>
</evidence>
<dbReference type="GO" id="GO:0003700">
    <property type="term" value="F:DNA-binding transcription factor activity"/>
    <property type="evidence" value="ECO:0007669"/>
    <property type="project" value="InterPro"/>
</dbReference>
<dbReference type="Gene3D" id="1.10.10.10">
    <property type="entry name" value="Winged helix-like DNA-binding domain superfamily/Winged helix DNA-binding domain"/>
    <property type="match status" value="1"/>
</dbReference>
<protein>
    <submittedName>
        <fullName evidence="9">PLP-dependent aminotransferase family protein</fullName>
    </submittedName>
</protein>
<dbReference type="InterPro" id="IPR004839">
    <property type="entry name" value="Aminotransferase_I/II_large"/>
</dbReference>
<comment type="caution">
    <text evidence="9">The sequence shown here is derived from an EMBL/GenBank/DDBJ whole genome shotgun (WGS) entry which is preliminary data.</text>
</comment>
<dbReference type="PANTHER" id="PTHR46577:SF1">
    <property type="entry name" value="HTH-TYPE TRANSCRIPTIONAL REGULATORY PROTEIN GABR"/>
    <property type="match status" value="1"/>
</dbReference>
<dbReference type="GO" id="GO:0003677">
    <property type="term" value="F:DNA binding"/>
    <property type="evidence" value="ECO:0007669"/>
    <property type="project" value="UniProtKB-KW"/>
</dbReference>
<dbReference type="CDD" id="cd07377">
    <property type="entry name" value="WHTH_GntR"/>
    <property type="match status" value="1"/>
</dbReference>
<feature type="domain" description="HTH gntR-type" evidence="8">
    <location>
        <begin position="12"/>
        <end position="80"/>
    </location>
</feature>
<dbReference type="Pfam" id="PF00155">
    <property type="entry name" value="Aminotran_1_2"/>
    <property type="match status" value="1"/>
</dbReference>
<dbReference type="OrthoDB" id="9808770at2"/>
<dbReference type="SUPFAM" id="SSF53383">
    <property type="entry name" value="PLP-dependent transferases"/>
    <property type="match status" value="1"/>
</dbReference>
<organism evidence="9 10">
    <name type="scientific">Paenibacillus piri</name>
    <dbReference type="NCBI Taxonomy" id="2547395"/>
    <lineage>
        <taxon>Bacteria</taxon>
        <taxon>Bacillati</taxon>
        <taxon>Bacillota</taxon>
        <taxon>Bacilli</taxon>
        <taxon>Bacillales</taxon>
        <taxon>Paenibacillaceae</taxon>
        <taxon>Paenibacillus</taxon>
    </lineage>
</organism>
<dbReference type="InterPro" id="IPR051446">
    <property type="entry name" value="HTH_trans_reg/aminotransferase"/>
</dbReference>
<dbReference type="GO" id="GO:0008483">
    <property type="term" value="F:transaminase activity"/>
    <property type="evidence" value="ECO:0007669"/>
    <property type="project" value="UniProtKB-KW"/>
</dbReference>
<dbReference type="SUPFAM" id="SSF46785">
    <property type="entry name" value="Winged helix' DNA-binding domain"/>
    <property type="match status" value="1"/>
</dbReference>